<comment type="function">
    <text evidence="13">Major role in the synthesis of nucleoside triphosphates other than ATP. The ATP gamma phosphate is transferred to the NDP beta phosphate via a ping-pong mechanism, using a phosphorylated active-site intermediate.</text>
</comment>
<dbReference type="GO" id="GO:0006241">
    <property type="term" value="P:CTP biosynthetic process"/>
    <property type="evidence" value="ECO:0007669"/>
    <property type="project" value="UniProtKB-UniRule"/>
</dbReference>
<comment type="catalytic activity">
    <reaction evidence="13 16">
        <text>a 2'-deoxyribonucleoside 5'-diphosphate + ATP = a 2'-deoxyribonucleoside 5'-triphosphate + ADP</text>
        <dbReference type="Rhea" id="RHEA:44640"/>
        <dbReference type="ChEBI" id="CHEBI:30616"/>
        <dbReference type="ChEBI" id="CHEBI:61560"/>
        <dbReference type="ChEBI" id="CHEBI:73316"/>
        <dbReference type="ChEBI" id="CHEBI:456216"/>
        <dbReference type="EC" id="2.7.4.6"/>
    </reaction>
</comment>
<dbReference type="SMART" id="SM00562">
    <property type="entry name" value="NDK"/>
    <property type="match status" value="1"/>
</dbReference>
<accession>A0A517X213</accession>
<name>A0A517X213_9PLAN</name>
<keyword evidence="11 13" id="KW-0460">Magnesium</keyword>
<feature type="binding site" evidence="13 14">
    <location>
        <position position="32"/>
    </location>
    <ligand>
        <name>ATP</name>
        <dbReference type="ChEBI" id="CHEBI:30616"/>
    </ligand>
</feature>
<keyword evidence="10 13" id="KW-0067">ATP-binding</keyword>
<dbReference type="CDD" id="cd04413">
    <property type="entry name" value="NDPk_I"/>
    <property type="match status" value="1"/>
</dbReference>
<comment type="subcellular location">
    <subcellularLocation>
        <location evidence="13">Cytoplasm</location>
    </subcellularLocation>
</comment>
<evidence type="ECO:0000256" key="2">
    <source>
        <dbReference type="ARBA" id="ARBA00008142"/>
    </source>
</evidence>
<evidence type="ECO:0000313" key="18">
    <source>
        <dbReference type="EMBL" id="QDU11548.1"/>
    </source>
</evidence>
<evidence type="ECO:0000259" key="17">
    <source>
        <dbReference type="SMART" id="SM00562"/>
    </source>
</evidence>
<feature type="active site" description="Pros-phosphohistidine intermediate" evidence="13 14">
    <location>
        <position position="138"/>
    </location>
</feature>
<keyword evidence="6 13" id="KW-0808">Transferase</keyword>
<dbReference type="InterPro" id="IPR034907">
    <property type="entry name" value="NDK-like_dom"/>
</dbReference>
<feature type="binding site" evidence="13 14">
    <location>
        <position position="125"/>
    </location>
    <ligand>
        <name>ATP</name>
        <dbReference type="ChEBI" id="CHEBI:30616"/>
    </ligand>
</feature>
<evidence type="ECO:0000256" key="9">
    <source>
        <dbReference type="ARBA" id="ARBA00022777"/>
    </source>
</evidence>
<reference evidence="18 19" key="1">
    <citation type="submission" date="2019-03" db="EMBL/GenBank/DDBJ databases">
        <title>Deep-cultivation of Planctomycetes and their phenomic and genomic characterization uncovers novel biology.</title>
        <authorList>
            <person name="Wiegand S."/>
            <person name="Jogler M."/>
            <person name="Boedeker C."/>
            <person name="Pinto D."/>
            <person name="Vollmers J."/>
            <person name="Rivas-Marin E."/>
            <person name="Kohn T."/>
            <person name="Peeters S.H."/>
            <person name="Heuer A."/>
            <person name="Rast P."/>
            <person name="Oberbeckmann S."/>
            <person name="Bunk B."/>
            <person name="Jeske O."/>
            <person name="Meyerdierks A."/>
            <person name="Storesund J.E."/>
            <person name="Kallscheuer N."/>
            <person name="Luecker S."/>
            <person name="Lage O.M."/>
            <person name="Pohl T."/>
            <person name="Merkel B.J."/>
            <person name="Hornburger P."/>
            <person name="Mueller R.-W."/>
            <person name="Bruemmer F."/>
            <person name="Labrenz M."/>
            <person name="Spormann A.M."/>
            <person name="Op den Camp H."/>
            <person name="Overmann J."/>
            <person name="Amann R."/>
            <person name="Jetten M.S.M."/>
            <person name="Mascher T."/>
            <person name="Medema M.H."/>
            <person name="Devos D.P."/>
            <person name="Kaster A.-K."/>
            <person name="Ovreas L."/>
            <person name="Rohde M."/>
            <person name="Galperin M.Y."/>
            <person name="Jogler C."/>
        </authorList>
    </citation>
    <scope>NUCLEOTIDE SEQUENCE [LARGE SCALE GENOMIC DNA]</scope>
    <source>
        <strain evidence="18 19">V202</strain>
    </source>
</reference>
<dbReference type="EMBL" id="CP037422">
    <property type="protein sequence ID" value="QDU11548.1"/>
    <property type="molecule type" value="Genomic_DNA"/>
</dbReference>
<evidence type="ECO:0000256" key="13">
    <source>
        <dbReference type="HAMAP-Rule" id="MF_00451"/>
    </source>
</evidence>
<keyword evidence="13" id="KW-0963">Cytoplasm</keyword>
<keyword evidence="5 13" id="KW-0597">Phosphoprotein</keyword>
<evidence type="ECO:0000256" key="14">
    <source>
        <dbReference type="PROSITE-ProRule" id="PRU00706"/>
    </source>
</evidence>
<dbReference type="Gene3D" id="3.30.70.141">
    <property type="entry name" value="Nucleoside diphosphate kinase-like domain"/>
    <property type="match status" value="1"/>
</dbReference>
<feature type="binding site" evidence="13 14">
    <location>
        <position position="135"/>
    </location>
    <ligand>
        <name>ATP</name>
        <dbReference type="ChEBI" id="CHEBI:30616"/>
    </ligand>
</feature>
<evidence type="ECO:0000256" key="10">
    <source>
        <dbReference type="ARBA" id="ARBA00022840"/>
    </source>
</evidence>
<dbReference type="GO" id="GO:0005524">
    <property type="term" value="F:ATP binding"/>
    <property type="evidence" value="ECO:0007669"/>
    <property type="project" value="UniProtKB-UniRule"/>
</dbReference>
<dbReference type="InterPro" id="IPR036850">
    <property type="entry name" value="NDK-like_dom_sf"/>
</dbReference>
<keyword evidence="9 13" id="KW-0418">Kinase</keyword>
<evidence type="ECO:0000256" key="6">
    <source>
        <dbReference type="ARBA" id="ARBA00022679"/>
    </source>
</evidence>
<gene>
    <name evidence="13 18" type="primary">ndk</name>
    <name evidence="18" type="ORF">V202x_49720</name>
</gene>
<dbReference type="GO" id="GO:0046872">
    <property type="term" value="F:metal ion binding"/>
    <property type="evidence" value="ECO:0007669"/>
    <property type="project" value="UniProtKB-KW"/>
</dbReference>
<dbReference type="GO" id="GO:0006183">
    <property type="term" value="P:GTP biosynthetic process"/>
    <property type="evidence" value="ECO:0007669"/>
    <property type="project" value="UniProtKB-UniRule"/>
</dbReference>
<dbReference type="InterPro" id="IPR023005">
    <property type="entry name" value="Nucleoside_diP_kinase_AS"/>
</dbReference>
<keyword evidence="19" id="KW-1185">Reference proteome</keyword>
<evidence type="ECO:0000256" key="12">
    <source>
        <dbReference type="ARBA" id="ARBA00023080"/>
    </source>
</evidence>
<dbReference type="FunFam" id="3.30.70.141:FF:000003">
    <property type="entry name" value="Nucleoside diphosphate kinase"/>
    <property type="match status" value="1"/>
</dbReference>
<dbReference type="PRINTS" id="PR01243">
    <property type="entry name" value="NUCDPKINASE"/>
</dbReference>
<dbReference type="PROSITE" id="PS51374">
    <property type="entry name" value="NDPK_LIKE"/>
    <property type="match status" value="1"/>
</dbReference>
<dbReference type="GO" id="GO:0005737">
    <property type="term" value="C:cytoplasm"/>
    <property type="evidence" value="ECO:0007669"/>
    <property type="project" value="UniProtKB-SubCell"/>
</dbReference>
<evidence type="ECO:0000256" key="11">
    <source>
        <dbReference type="ARBA" id="ARBA00022842"/>
    </source>
</evidence>
<dbReference type="Proteomes" id="UP000318384">
    <property type="component" value="Chromosome"/>
</dbReference>
<feature type="domain" description="Nucleoside diphosphate kinase-like" evidence="17">
    <location>
        <begin position="24"/>
        <end position="161"/>
    </location>
</feature>
<evidence type="ECO:0000313" key="19">
    <source>
        <dbReference type="Proteomes" id="UP000318384"/>
    </source>
</evidence>
<evidence type="ECO:0000256" key="1">
    <source>
        <dbReference type="ARBA" id="ARBA00001946"/>
    </source>
</evidence>
<dbReference type="Pfam" id="PF00334">
    <property type="entry name" value="NDK"/>
    <property type="match status" value="1"/>
</dbReference>
<feature type="binding site" evidence="13 14">
    <location>
        <position position="108"/>
    </location>
    <ligand>
        <name>ATP</name>
        <dbReference type="ChEBI" id="CHEBI:30616"/>
    </ligand>
</feature>
<evidence type="ECO:0000256" key="4">
    <source>
        <dbReference type="ARBA" id="ARBA00017632"/>
    </source>
</evidence>
<feature type="binding site" evidence="13 14">
    <location>
        <position position="114"/>
    </location>
    <ligand>
        <name>ATP</name>
        <dbReference type="ChEBI" id="CHEBI:30616"/>
    </ligand>
</feature>
<organism evidence="18 19">
    <name type="scientific">Gimesia aquarii</name>
    <dbReference type="NCBI Taxonomy" id="2527964"/>
    <lineage>
        <taxon>Bacteria</taxon>
        <taxon>Pseudomonadati</taxon>
        <taxon>Planctomycetota</taxon>
        <taxon>Planctomycetia</taxon>
        <taxon>Planctomycetales</taxon>
        <taxon>Planctomycetaceae</taxon>
        <taxon>Gimesia</taxon>
    </lineage>
</organism>
<evidence type="ECO:0000256" key="15">
    <source>
        <dbReference type="RuleBase" id="RU004011"/>
    </source>
</evidence>
<dbReference type="PROSITE" id="PS00469">
    <property type="entry name" value="NDPK"/>
    <property type="match status" value="1"/>
</dbReference>
<comment type="subunit">
    <text evidence="13">Homotetramer.</text>
</comment>
<evidence type="ECO:0000256" key="3">
    <source>
        <dbReference type="ARBA" id="ARBA00012966"/>
    </source>
</evidence>
<evidence type="ECO:0000256" key="16">
    <source>
        <dbReference type="RuleBase" id="RU004013"/>
    </source>
</evidence>
<dbReference type="GO" id="GO:0004550">
    <property type="term" value="F:nucleoside diphosphate kinase activity"/>
    <property type="evidence" value="ECO:0007669"/>
    <property type="project" value="UniProtKB-UniRule"/>
</dbReference>
<dbReference type="EC" id="2.7.4.6" evidence="3 13"/>
<keyword evidence="12 13" id="KW-0546">Nucleotide metabolism</keyword>
<feature type="binding site" evidence="13 14">
    <location>
        <position position="80"/>
    </location>
    <ligand>
        <name>ATP</name>
        <dbReference type="ChEBI" id="CHEBI:30616"/>
    </ligand>
</feature>
<dbReference type="InterPro" id="IPR001564">
    <property type="entry name" value="Nucleoside_diP_kinase"/>
</dbReference>
<dbReference type="NCBIfam" id="NF001908">
    <property type="entry name" value="PRK00668.1"/>
    <property type="match status" value="1"/>
</dbReference>
<dbReference type="SUPFAM" id="SSF54919">
    <property type="entry name" value="Nucleoside diphosphate kinase, NDK"/>
    <property type="match status" value="1"/>
</dbReference>
<evidence type="ECO:0000256" key="8">
    <source>
        <dbReference type="ARBA" id="ARBA00022741"/>
    </source>
</evidence>
<dbReference type="GO" id="GO:0006228">
    <property type="term" value="P:UTP biosynthetic process"/>
    <property type="evidence" value="ECO:0007669"/>
    <property type="project" value="UniProtKB-UniRule"/>
</dbReference>
<proteinExistence type="inferred from homology"/>
<dbReference type="AlphaFoldDB" id="A0A517X213"/>
<evidence type="ECO:0000256" key="7">
    <source>
        <dbReference type="ARBA" id="ARBA00022723"/>
    </source>
</evidence>
<dbReference type="PANTHER" id="PTHR11349">
    <property type="entry name" value="NUCLEOSIDE DIPHOSPHATE KINASE"/>
    <property type="match status" value="1"/>
</dbReference>
<keyword evidence="7 13" id="KW-0479">Metal-binding</keyword>
<dbReference type="HAMAP" id="MF_00451">
    <property type="entry name" value="NDP_kinase"/>
    <property type="match status" value="1"/>
</dbReference>
<comment type="similarity">
    <text evidence="2 13 14 15">Belongs to the NDK family.</text>
</comment>
<protein>
    <recommendedName>
        <fullName evidence="4 13">Nucleoside diphosphate kinase</fullName>
        <shortName evidence="13">NDK</shortName>
        <shortName evidence="13">NDP kinase</shortName>
        <ecNumber evidence="3 13">2.7.4.6</ecNumber>
    </recommendedName>
    <alternativeName>
        <fullName evidence="13">Nucleoside-2-P kinase</fullName>
    </alternativeName>
</protein>
<comment type="cofactor">
    <cofactor evidence="1 13">
        <name>Mg(2+)</name>
        <dbReference type="ChEBI" id="CHEBI:18420"/>
    </cofactor>
</comment>
<evidence type="ECO:0000256" key="5">
    <source>
        <dbReference type="ARBA" id="ARBA00022553"/>
    </source>
</evidence>
<comment type="catalytic activity">
    <reaction evidence="13">
        <text>a ribonucleoside 5'-diphosphate + ATP = a ribonucleoside 5'-triphosphate + ADP</text>
        <dbReference type="Rhea" id="RHEA:18113"/>
        <dbReference type="ChEBI" id="CHEBI:30616"/>
        <dbReference type="ChEBI" id="CHEBI:57930"/>
        <dbReference type="ChEBI" id="CHEBI:61557"/>
        <dbReference type="ChEBI" id="CHEBI:456216"/>
        <dbReference type="EC" id="2.7.4.6"/>
    </reaction>
</comment>
<keyword evidence="8 13" id="KW-0547">Nucleotide-binding</keyword>
<sequence length="176" mass="19450">MGIEIDPSNSHKRKTLEKVIHMATERTLILIKPDAVQRRLAGTLLSRFENKGLKIIGLKMLQVTKELSAEHYAEHVEKPFYPLLEEFITAGPVVAIVAEGPEAISVVRSMMGSTNGRESAPGTIRGDYGVSRQMNLVHGSDGPEAATREIKIYFKPEELIEYSTSLGGWVCADDEK</sequence>